<keyword evidence="7" id="KW-0472">Membrane</keyword>
<organism evidence="9 12">
    <name type="scientific">Pediococcus damnosus</name>
    <dbReference type="NCBI Taxonomy" id="51663"/>
    <lineage>
        <taxon>Bacteria</taxon>
        <taxon>Bacillati</taxon>
        <taxon>Bacillota</taxon>
        <taxon>Bacilli</taxon>
        <taxon>Lactobacillales</taxon>
        <taxon>Lactobacillaceae</taxon>
        <taxon>Pediococcus</taxon>
    </lineage>
</organism>
<dbReference type="InterPro" id="IPR038063">
    <property type="entry name" value="Transpep_catalytic_dom"/>
</dbReference>
<keyword evidence="5 6" id="KW-0961">Cell wall biogenesis/degradation</keyword>
<evidence type="ECO:0000313" key="9">
    <source>
        <dbReference type="EMBL" id="AMV62689.1"/>
    </source>
</evidence>
<dbReference type="GO" id="GO:0005576">
    <property type="term" value="C:extracellular region"/>
    <property type="evidence" value="ECO:0007669"/>
    <property type="project" value="TreeGrafter"/>
</dbReference>
<dbReference type="Gene3D" id="3.10.20.800">
    <property type="match status" value="1"/>
</dbReference>
<dbReference type="OrthoDB" id="3176960at2"/>
<proteinExistence type="predicted"/>
<dbReference type="PANTHER" id="PTHR30582:SF33">
    <property type="entry name" value="EXPORTED PROTEIN"/>
    <property type="match status" value="1"/>
</dbReference>
<dbReference type="KEGG" id="pdm:ADU72_1499"/>
<evidence type="ECO:0000256" key="7">
    <source>
        <dbReference type="SAM" id="Phobius"/>
    </source>
</evidence>
<dbReference type="GO" id="GO:0071555">
    <property type="term" value="P:cell wall organization"/>
    <property type="evidence" value="ECO:0007669"/>
    <property type="project" value="UniProtKB-UniRule"/>
</dbReference>
<dbReference type="GO" id="GO:0018104">
    <property type="term" value="P:peptidoglycan-protein cross-linking"/>
    <property type="evidence" value="ECO:0007669"/>
    <property type="project" value="TreeGrafter"/>
</dbReference>
<dbReference type="EMBL" id="CP012288">
    <property type="protein sequence ID" value="AMV67426.1"/>
    <property type="molecule type" value="Genomic_DNA"/>
</dbReference>
<dbReference type="SUPFAM" id="SSF141523">
    <property type="entry name" value="L,D-transpeptidase catalytic domain-like"/>
    <property type="match status" value="1"/>
</dbReference>
<dbReference type="InterPro" id="IPR038054">
    <property type="entry name" value="LD_TPept-like_central_sf"/>
</dbReference>
<dbReference type="GO" id="GO:0071972">
    <property type="term" value="F:peptidoglycan L,D-transpeptidase activity"/>
    <property type="evidence" value="ECO:0007669"/>
    <property type="project" value="TreeGrafter"/>
</dbReference>
<accession>A0A0R2HUN9</accession>
<dbReference type="EMBL" id="CP012275">
    <property type="protein sequence ID" value="AMV62689.1"/>
    <property type="molecule type" value="Genomic_DNA"/>
</dbReference>
<evidence type="ECO:0000256" key="2">
    <source>
        <dbReference type="ARBA" id="ARBA00022679"/>
    </source>
</evidence>
<dbReference type="RefSeq" id="WP_046871616.1">
    <property type="nucleotide sequence ID" value="NZ_BAAAXI010000184.1"/>
</dbReference>
<dbReference type="GO" id="GO:0008360">
    <property type="term" value="P:regulation of cell shape"/>
    <property type="evidence" value="ECO:0007669"/>
    <property type="project" value="UniProtKB-UniRule"/>
</dbReference>
<dbReference type="GeneID" id="57276755"/>
<evidence type="ECO:0000256" key="5">
    <source>
        <dbReference type="ARBA" id="ARBA00023316"/>
    </source>
</evidence>
<dbReference type="InterPro" id="IPR005490">
    <property type="entry name" value="LD_TPept_cat_dom"/>
</dbReference>
<sequence length="463" mass="50772">MRHKSKPSWRFIGLFIILLAIIYGIGAYHFDSNNRFLPNTKIAGVNVGNKTAHQASTLINKQLANRKFSITQNGKILTSFNTNQTGFTFHSSSLKSALNNQTSWSWPLHLVSSVEASKTTKFSSTTVNSSQFNKLVATETAKLNQNRTASTPASLKVSNGKVTTTDAKQGNQVDVTKLATSLKKALTNGATALKLDSSVYKTAQANSSAKTATDAKLVKEIVNEKAVINVGGHKVTIPTSDLAKWITYNNNQISLNQRLVKAYVTKIDNKYKTYGKTKTFKSTLRGTVKVSGGFYGWSIKIADETTALTQEILKGKSFEREPVIQGTGYNTKKQIIGNTYVEVDKKNQKMFIYVDGKLKLKTNVVTGLPPKQTTTTGVWSVWAKKRNTTLRGNELDGTAYASKVSYWMPIDDTGIGIHDASWQPTFGGTWYKTHGSNGCVNTPPSVMPKVYKLVALGTPVIVF</sequence>
<dbReference type="CDD" id="cd16913">
    <property type="entry name" value="YkuD_like"/>
    <property type="match status" value="1"/>
</dbReference>
<keyword evidence="7" id="KW-1133">Transmembrane helix</keyword>
<evidence type="ECO:0000259" key="8">
    <source>
        <dbReference type="PROSITE" id="PS52029"/>
    </source>
</evidence>
<dbReference type="Pfam" id="PF03734">
    <property type="entry name" value="YkuD"/>
    <property type="match status" value="1"/>
</dbReference>
<dbReference type="Gene3D" id="2.40.440.10">
    <property type="entry name" value="L,D-transpeptidase catalytic domain-like"/>
    <property type="match status" value="1"/>
</dbReference>
<protein>
    <submittedName>
        <fullName evidence="9">ErfK/YbiS/YcfS/YnhG family protein, putative</fullName>
    </submittedName>
</protein>
<keyword evidence="11" id="KW-1185">Reference proteome</keyword>
<keyword evidence="4 6" id="KW-0573">Peptidoglycan synthesis</keyword>
<feature type="active site" description="Nucleophile" evidence="6">
    <location>
        <position position="439"/>
    </location>
</feature>
<keyword evidence="3 6" id="KW-0133">Cell shape</keyword>
<dbReference type="InterPro" id="IPR022029">
    <property type="entry name" value="YoaR-like_PG-bd"/>
</dbReference>
<comment type="pathway">
    <text evidence="1 6">Cell wall biogenesis; peptidoglycan biosynthesis.</text>
</comment>
<evidence type="ECO:0000313" key="11">
    <source>
        <dbReference type="Proteomes" id="UP000076244"/>
    </source>
</evidence>
<name>A0A0R2HUN9_9LACO</name>
<dbReference type="GO" id="GO:0016740">
    <property type="term" value="F:transferase activity"/>
    <property type="evidence" value="ECO:0007669"/>
    <property type="project" value="UniProtKB-KW"/>
</dbReference>
<keyword evidence="2" id="KW-0808">Transferase</keyword>
<evidence type="ECO:0000256" key="6">
    <source>
        <dbReference type="PROSITE-ProRule" id="PRU01373"/>
    </source>
</evidence>
<dbReference type="Pfam" id="PF12229">
    <property type="entry name" value="PG_binding_4"/>
    <property type="match status" value="2"/>
</dbReference>
<feature type="domain" description="L,D-TPase catalytic" evidence="8">
    <location>
        <begin position="339"/>
        <end position="463"/>
    </location>
</feature>
<feature type="active site" description="Proton donor/acceptor" evidence="6">
    <location>
        <position position="418"/>
    </location>
</feature>
<dbReference type="Proteomes" id="UP000076405">
    <property type="component" value="Chromosome"/>
</dbReference>
<gene>
    <name evidence="9" type="ORF">ADU70_1197</name>
    <name evidence="10" type="ORF">ADU72_1499</name>
</gene>
<keyword evidence="7" id="KW-0812">Transmembrane</keyword>
<feature type="transmembrane region" description="Helical" evidence="7">
    <location>
        <begin position="12"/>
        <end position="30"/>
    </location>
</feature>
<evidence type="ECO:0000256" key="3">
    <source>
        <dbReference type="ARBA" id="ARBA00022960"/>
    </source>
</evidence>
<dbReference type="AlphaFoldDB" id="A0A0R2HUN9"/>
<evidence type="ECO:0000313" key="10">
    <source>
        <dbReference type="EMBL" id="AMV67426.1"/>
    </source>
</evidence>
<reference evidence="11 12" key="1">
    <citation type="journal article" date="2016" name="PLoS ONE">
        <title>The Identification of Novel Diagnostic Marker Genes for the Detection of Beer Spoiling Pediococcus damnosus Strains Using the BlAst Diagnostic Gene findEr.</title>
        <authorList>
            <person name="Behr J."/>
            <person name="Geissler A.J."/>
            <person name="Schmid J."/>
            <person name="Zehe A."/>
            <person name="Vogel R.F."/>
        </authorList>
    </citation>
    <scope>NUCLEOTIDE SEQUENCE [LARGE SCALE GENOMIC DNA]</scope>
    <source>
        <strain evidence="9 12">TMW 2.1533</strain>
        <strain evidence="10 11">TMW 2.1535</strain>
    </source>
</reference>
<dbReference type="PANTHER" id="PTHR30582">
    <property type="entry name" value="L,D-TRANSPEPTIDASE"/>
    <property type="match status" value="1"/>
</dbReference>
<evidence type="ECO:0000313" key="12">
    <source>
        <dbReference type="Proteomes" id="UP000076405"/>
    </source>
</evidence>
<dbReference type="Proteomes" id="UP000076244">
    <property type="component" value="Chromosome"/>
</dbReference>
<evidence type="ECO:0000256" key="4">
    <source>
        <dbReference type="ARBA" id="ARBA00022984"/>
    </source>
</evidence>
<dbReference type="PROSITE" id="PS52029">
    <property type="entry name" value="LD_TPASE"/>
    <property type="match status" value="1"/>
</dbReference>
<evidence type="ECO:0000256" key="1">
    <source>
        <dbReference type="ARBA" id="ARBA00004752"/>
    </source>
</evidence>
<dbReference type="InterPro" id="IPR050979">
    <property type="entry name" value="LD-transpeptidase"/>
</dbReference>
<dbReference type="SUPFAM" id="SSF143985">
    <property type="entry name" value="L,D-transpeptidase pre-catalytic domain-like"/>
    <property type="match status" value="1"/>
</dbReference>